<sequence length="130" mass="15320">MNDIEDAISHVNSKLSREELIEHFNYKLRFAEIEVESFRKILAYLNEKPTSSINLKWREEVRHCLNKRKSILSSNEISECVCIRHNVEPDRNIKLKIATTLSKMFDEGEIGRSGNNRDYKYGLKELFTDK</sequence>
<keyword evidence="2" id="KW-1185">Reference proteome</keyword>
<dbReference type="Proteomes" id="UP000293925">
    <property type="component" value="Unassembled WGS sequence"/>
</dbReference>
<evidence type="ECO:0000313" key="2">
    <source>
        <dbReference type="Proteomes" id="UP000293925"/>
    </source>
</evidence>
<organism evidence="1 2">
    <name type="scientific">Pedobacter psychrodurus</name>
    <dbReference type="NCBI Taxonomy" id="2530456"/>
    <lineage>
        <taxon>Bacteria</taxon>
        <taxon>Pseudomonadati</taxon>
        <taxon>Bacteroidota</taxon>
        <taxon>Sphingobacteriia</taxon>
        <taxon>Sphingobacteriales</taxon>
        <taxon>Sphingobacteriaceae</taxon>
        <taxon>Pedobacter</taxon>
    </lineage>
</organism>
<name>A0A4R0PBX0_9SPHI</name>
<evidence type="ECO:0000313" key="1">
    <source>
        <dbReference type="EMBL" id="TCD13948.1"/>
    </source>
</evidence>
<dbReference type="AlphaFoldDB" id="A0A4R0PBX0"/>
<dbReference type="EMBL" id="SJSO01000050">
    <property type="protein sequence ID" value="TCD13948.1"/>
    <property type="molecule type" value="Genomic_DNA"/>
</dbReference>
<gene>
    <name evidence="1" type="ORF">EZ456_24870</name>
</gene>
<comment type="caution">
    <text evidence="1">The sequence shown here is derived from an EMBL/GenBank/DDBJ whole genome shotgun (WGS) entry which is preliminary data.</text>
</comment>
<reference evidence="1 2" key="1">
    <citation type="submission" date="2019-02" db="EMBL/GenBank/DDBJ databases">
        <title>Pedobacter sp. RP-3-21 sp. nov., isolated from Arctic soil.</title>
        <authorList>
            <person name="Dahal R.H."/>
        </authorList>
    </citation>
    <scope>NUCLEOTIDE SEQUENCE [LARGE SCALE GENOMIC DNA]</scope>
    <source>
        <strain evidence="1 2">RP-3-21</strain>
    </source>
</reference>
<dbReference type="RefSeq" id="WP_131534918.1">
    <property type="nucleotide sequence ID" value="NZ_SJSO01000050.1"/>
</dbReference>
<proteinExistence type="predicted"/>
<protein>
    <submittedName>
        <fullName evidence="1">Uncharacterized protein</fullName>
    </submittedName>
</protein>
<accession>A0A4R0PBX0</accession>